<dbReference type="Proteomes" id="UP000235220">
    <property type="component" value="Chromosome 11"/>
</dbReference>
<dbReference type="SUPFAM" id="SSF53756">
    <property type="entry name" value="UDP-Glycosyltransferase/glycogen phosphorylase"/>
    <property type="match status" value="1"/>
</dbReference>
<dbReference type="InterPro" id="IPR050481">
    <property type="entry name" value="UDP-glycosyltransf_plant"/>
</dbReference>
<reference evidence="3" key="1">
    <citation type="submission" date="2025-08" db="UniProtKB">
        <authorList>
            <consortium name="RefSeq"/>
        </authorList>
    </citation>
    <scope>IDENTIFICATION</scope>
    <source>
        <tissue evidence="3">Leaves</tissue>
    </source>
</reference>
<dbReference type="GO" id="GO:0035251">
    <property type="term" value="F:UDP-glucosyltransferase activity"/>
    <property type="evidence" value="ECO:0000318"/>
    <property type="project" value="GO_Central"/>
</dbReference>
<accession>A0A2I4ELD0</accession>
<dbReference type="RefSeq" id="XP_018820210.2">
    <property type="nucleotide sequence ID" value="XM_018964665.2"/>
</dbReference>
<dbReference type="AlphaFoldDB" id="A0A2I4ELD0"/>
<dbReference type="CDD" id="cd03784">
    <property type="entry name" value="GT1_Gtf-like"/>
    <property type="match status" value="1"/>
</dbReference>
<keyword evidence="1" id="KW-0808">Transferase</keyword>
<dbReference type="OrthoDB" id="5835829at2759"/>
<dbReference type="InterPro" id="IPR002213">
    <property type="entry name" value="UDP_glucos_trans"/>
</dbReference>
<sequence>MVDDQPKKLHIAMFPFLAFGHIIPFLELNKHIARKGHYISFISTPRNIERLPKIPLDLAAFITFVKLPLPHVENLLENAEATMDVPRHIVPYYKIAFDSLQEPLSRFLESATSDWIVYDFAPHWLPPIAIKLCISQAFFSVFSASCLGFFGPPAESSVLEDAIYPKGTRMEHECLTVPPRWITFPTKVVFPLFVAKEVMLSFYEENTSGIFDWFRFSKMALGTEVMAVKACMEFEGLEQSGLPFFLVLRKQNLPEGGEDSDDQIPKGFEERIKGRGIVWWGWAPHVNILGHKSVGGYFAHCGWSSVTEAFQFGHPLIMLPMFRDQVLNGKLLEEMQTRVEVPINEQDV</sequence>
<dbReference type="KEGG" id="jre:108990646"/>
<evidence type="ECO:0000313" key="3">
    <source>
        <dbReference type="RefSeq" id="XP_018820210.2"/>
    </source>
</evidence>
<organism evidence="2 3">
    <name type="scientific">Juglans regia</name>
    <name type="common">English walnut</name>
    <dbReference type="NCBI Taxonomy" id="51240"/>
    <lineage>
        <taxon>Eukaryota</taxon>
        <taxon>Viridiplantae</taxon>
        <taxon>Streptophyta</taxon>
        <taxon>Embryophyta</taxon>
        <taxon>Tracheophyta</taxon>
        <taxon>Spermatophyta</taxon>
        <taxon>Magnoliopsida</taxon>
        <taxon>eudicotyledons</taxon>
        <taxon>Gunneridae</taxon>
        <taxon>Pentapetalae</taxon>
        <taxon>rosids</taxon>
        <taxon>fabids</taxon>
        <taxon>Fagales</taxon>
        <taxon>Juglandaceae</taxon>
        <taxon>Juglans</taxon>
    </lineage>
</organism>
<dbReference type="Gene3D" id="3.40.50.2000">
    <property type="entry name" value="Glycogen Phosphorylase B"/>
    <property type="match status" value="2"/>
</dbReference>
<evidence type="ECO:0000313" key="2">
    <source>
        <dbReference type="Proteomes" id="UP000235220"/>
    </source>
</evidence>
<proteinExistence type="predicted"/>
<keyword evidence="2" id="KW-1185">Reference proteome</keyword>
<dbReference type="STRING" id="51240.A0A2I4ELD0"/>
<dbReference type="PANTHER" id="PTHR48049:SF60">
    <property type="entry name" value="UDP-GLYCOSYLTRANSFERASE 91B1"/>
    <property type="match status" value="1"/>
</dbReference>
<evidence type="ECO:0000256" key="1">
    <source>
        <dbReference type="ARBA" id="ARBA00022679"/>
    </source>
</evidence>
<dbReference type="InParanoid" id="A0A2I4ELD0"/>
<protein>
    <submittedName>
        <fullName evidence="3">UDP-rhamnose:rhamnosyltransferase 1</fullName>
    </submittedName>
</protein>
<gene>
    <name evidence="3" type="primary">LOC108990646</name>
</gene>
<dbReference type="GeneID" id="108990646"/>
<dbReference type="PANTHER" id="PTHR48049">
    <property type="entry name" value="GLYCOSYLTRANSFERASE"/>
    <property type="match status" value="1"/>
</dbReference>
<dbReference type="Pfam" id="PF00201">
    <property type="entry name" value="UDPGT"/>
    <property type="match status" value="1"/>
</dbReference>
<name>A0A2I4ELD0_JUGRE</name>